<reference evidence="2 3" key="1">
    <citation type="journal article" date="2024" name="IMA Fungus">
        <title>IMA Genome - F19 : A genome assembly and annotation guide to empower mycologists, including annotated draft genome sequences of Ceratocystis pirilliformis, Diaporthe australafricana, Fusarium ophioides, Paecilomyces lecythidis, and Sporothrix stenoceras.</title>
        <authorList>
            <person name="Aylward J."/>
            <person name="Wilson A.M."/>
            <person name="Visagie C.M."/>
            <person name="Spraker J."/>
            <person name="Barnes I."/>
            <person name="Buitendag C."/>
            <person name="Ceriani C."/>
            <person name="Del Mar Angel L."/>
            <person name="du Plessis D."/>
            <person name="Fuchs T."/>
            <person name="Gasser K."/>
            <person name="Kramer D."/>
            <person name="Li W."/>
            <person name="Munsamy K."/>
            <person name="Piso A."/>
            <person name="Price J.L."/>
            <person name="Sonnekus B."/>
            <person name="Thomas C."/>
            <person name="van der Nest A."/>
            <person name="van Dijk A."/>
            <person name="van Heerden A."/>
            <person name="van Vuuren N."/>
            <person name="Yilmaz N."/>
            <person name="Duong T.A."/>
            <person name="van der Merwe N.A."/>
            <person name="Wingfield M.J."/>
            <person name="Wingfield B.D."/>
        </authorList>
    </citation>
    <scope>NUCLEOTIDE SEQUENCE [LARGE SCALE GENOMIC DNA]</scope>
    <source>
        <strain evidence="2 3">CMW 5346</strain>
    </source>
</reference>
<evidence type="ECO:0000313" key="2">
    <source>
        <dbReference type="EMBL" id="KAL1900164.1"/>
    </source>
</evidence>
<accession>A0ABR3ZJ34</accession>
<dbReference type="EMBL" id="JAWCUI010000010">
    <property type="protein sequence ID" value="KAL1900164.1"/>
    <property type="molecule type" value="Genomic_DNA"/>
</dbReference>
<feature type="region of interest" description="Disordered" evidence="1">
    <location>
        <begin position="71"/>
        <end position="96"/>
    </location>
</feature>
<protein>
    <submittedName>
        <fullName evidence="2">Uncharacterized protein</fullName>
    </submittedName>
</protein>
<sequence>MSSSPEDVAVLAGQAKNFAPVNDVQPSFFLSLAPATSSSYPQRKASVPEVDAAPVVAAATVTAPAPTEPVAAAAVDAKQRRSSSLSSTGSNSTSTGLRILKLGPVHWGEHLDESKHDWHEVVIE</sequence>
<comment type="caution">
    <text evidence="2">The sequence shown here is derived from an EMBL/GenBank/DDBJ whole genome shotgun (WGS) entry which is preliminary data.</text>
</comment>
<name>A0ABR3ZJ34_9PEZI</name>
<evidence type="ECO:0000256" key="1">
    <source>
        <dbReference type="SAM" id="MobiDB-lite"/>
    </source>
</evidence>
<gene>
    <name evidence="2" type="ORF">Sste5346_002474</name>
</gene>
<dbReference type="Proteomes" id="UP001583186">
    <property type="component" value="Unassembled WGS sequence"/>
</dbReference>
<organism evidence="2 3">
    <name type="scientific">Sporothrix stenoceras</name>
    <dbReference type="NCBI Taxonomy" id="5173"/>
    <lineage>
        <taxon>Eukaryota</taxon>
        <taxon>Fungi</taxon>
        <taxon>Dikarya</taxon>
        <taxon>Ascomycota</taxon>
        <taxon>Pezizomycotina</taxon>
        <taxon>Sordariomycetes</taxon>
        <taxon>Sordariomycetidae</taxon>
        <taxon>Ophiostomatales</taxon>
        <taxon>Ophiostomataceae</taxon>
        <taxon>Sporothrix</taxon>
    </lineage>
</organism>
<keyword evidence="3" id="KW-1185">Reference proteome</keyword>
<evidence type="ECO:0000313" key="3">
    <source>
        <dbReference type="Proteomes" id="UP001583186"/>
    </source>
</evidence>
<proteinExistence type="predicted"/>